<reference evidence="2" key="1">
    <citation type="journal article" date="2018" name="Curr. Microbiol.">
        <title>Cellulosimicrobium arenosum sp. nov., Isolated from Marine Sediment Sand.</title>
        <authorList>
            <person name="Oh M."/>
            <person name="Kim J.H."/>
            <person name="Yoon J.H."/>
            <person name="Schumann P."/>
            <person name="Kim W."/>
        </authorList>
    </citation>
    <scope>NUCLEOTIDE SEQUENCE</scope>
    <source>
        <strain evidence="2">KCTC 49039</strain>
    </source>
</reference>
<evidence type="ECO:0000313" key="3">
    <source>
        <dbReference type="Proteomes" id="UP000610846"/>
    </source>
</evidence>
<protein>
    <submittedName>
        <fullName evidence="2">Uncharacterized protein</fullName>
    </submittedName>
</protein>
<accession>A0A927G8Q0</accession>
<comment type="caution">
    <text evidence="2">The sequence shown here is derived from an EMBL/GenBank/DDBJ whole genome shotgun (WGS) entry which is preliminary data.</text>
</comment>
<gene>
    <name evidence="2" type="ORF">IF651_07875</name>
</gene>
<dbReference type="RefSeq" id="WP_191828565.1">
    <property type="nucleotide sequence ID" value="NZ_JACYHB010000005.1"/>
</dbReference>
<keyword evidence="3" id="KW-1185">Reference proteome</keyword>
<dbReference type="Proteomes" id="UP000610846">
    <property type="component" value="Unassembled WGS sequence"/>
</dbReference>
<proteinExistence type="predicted"/>
<evidence type="ECO:0000313" key="2">
    <source>
        <dbReference type="EMBL" id="MBD8078974.1"/>
    </source>
</evidence>
<organism evidence="2 3">
    <name type="scientific">Cellulosimicrobium arenosum</name>
    <dbReference type="NCBI Taxonomy" id="2708133"/>
    <lineage>
        <taxon>Bacteria</taxon>
        <taxon>Bacillati</taxon>
        <taxon>Actinomycetota</taxon>
        <taxon>Actinomycetes</taxon>
        <taxon>Micrococcales</taxon>
        <taxon>Promicromonosporaceae</taxon>
        <taxon>Cellulosimicrobium</taxon>
    </lineage>
</organism>
<evidence type="ECO:0000256" key="1">
    <source>
        <dbReference type="SAM" id="MobiDB-lite"/>
    </source>
</evidence>
<sequence length="51" mass="5636">MTLEPGTYVGEYHWDGERLLRWDGTSWTVPIPGAGPDQQPAVDDYTSPSEG</sequence>
<reference evidence="2" key="2">
    <citation type="submission" date="2020-09" db="EMBL/GenBank/DDBJ databases">
        <authorList>
            <person name="Yu Y."/>
        </authorList>
    </citation>
    <scope>NUCLEOTIDE SEQUENCE</scope>
    <source>
        <strain evidence="2">KCTC 49039</strain>
    </source>
</reference>
<feature type="region of interest" description="Disordered" evidence="1">
    <location>
        <begin position="30"/>
        <end position="51"/>
    </location>
</feature>
<dbReference type="AlphaFoldDB" id="A0A927G8Q0"/>
<dbReference type="EMBL" id="JACYHB010000005">
    <property type="protein sequence ID" value="MBD8078974.1"/>
    <property type="molecule type" value="Genomic_DNA"/>
</dbReference>
<name>A0A927G8Q0_9MICO</name>